<accession>A0A5B9Q7E1</accession>
<evidence type="ECO:0000313" key="3">
    <source>
        <dbReference type="Proteomes" id="UP000323917"/>
    </source>
</evidence>
<evidence type="ECO:0000259" key="1">
    <source>
        <dbReference type="Pfam" id="PF03781"/>
    </source>
</evidence>
<dbReference type="PANTHER" id="PTHR23150">
    <property type="entry name" value="SULFATASE MODIFYING FACTOR 1, 2"/>
    <property type="match status" value="1"/>
</dbReference>
<name>A0A5B9Q7E1_9BACT</name>
<dbReference type="InterPro" id="IPR051043">
    <property type="entry name" value="Sulfatase_Mod_Factor_Kinase"/>
</dbReference>
<dbReference type="KEGG" id="bgok:Pr1d_07390"/>
<dbReference type="AlphaFoldDB" id="A0A5B9Q7E1"/>
<dbReference type="Gene3D" id="3.90.1580.10">
    <property type="entry name" value="paralog of FGE (formylglycine-generating enzyme)"/>
    <property type="match status" value="1"/>
</dbReference>
<reference evidence="2 3" key="1">
    <citation type="submission" date="2019-08" db="EMBL/GenBank/DDBJ databases">
        <title>Deep-cultivation of Planctomycetes and their phenomic and genomic characterization uncovers novel biology.</title>
        <authorList>
            <person name="Wiegand S."/>
            <person name="Jogler M."/>
            <person name="Boedeker C."/>
            <person name="Pinto D."/>
            <person name="Vollmers J."/>
            <person name="Rivas-Marin E."/>
            <person name="Kohn T."/>
            <person name="Peeters S.H."/>
            <person name="Heuer A."/>
            <person name="Rast P."/>
            <person name="Oberbeckmann S."/>
            <person name="Bunk B."/>
            <person name="Jeske O."/>
            <person name="Meyerdierks A."/>
            <person name="Storesund J.E."/>
            <person name="Kallscheuer N."/>
            <person name="Luecker S."/>
            <person name="Lage O.M."/>
            <person name="Pohl T."/>
            <person name="Merkel B.J."/>
            <person name="Hornburger P."/>
            <person name="Mueller R.-W."/>
            <person name="Bruemmer F."/>
            <person name="Labrenz M."/>
            <person name="Spormann A.M."/>
            <person name="Op den Camp H."/>
            <person name="Overmann J."/>
            <person name="Amann R."/>
            <person name="Jetten M.S.M."/>
            <person name="Mascher T."/>
            <person name="Medema M.H."/>
            <person name="Devos D.P."/>
            <person name="Kaster A.-K."/>
            <person name="Ovreas L."/>
            <person name="Rohde M."/>
            <person name="Galperin M.Y."/>
            <person name="Jogler C."/>
        </authorList>
    </citation>
    <scope>NUCLEOTIDE SEQUENCE [LARGE SCALE GENOMIC DNA]</scope>
    <source>
        <strain evidence="2 3">Pr1d</strain>
    </source>
</reference>
<protein>
    <submittedName>
        <fullName evidence="2">Formylglycine-generating sulfatase enzyme</fullName>
    </submittedName>
</protein>
<organism evidence="2 3">
    <name type="scientific">Bythopirellula goksoeyrii</name>
    <dbReference type="NCBI Taxonomy" id="1400387"/>
    <lineage>
        <taxon>Bacteria</taxon>
        <taxon>Pseudomonadati</taxon>
        <taxon>Planctomycetota</taxon>
        <taxon>Planctomycetia</taxon>
        <taxon>Pirellulales</taxon>
        <taxon>Lacipirellulaceae</taxon>
        <taxon>Bythopirellula</taxon>
    </lineage>
</organism>
<proteinExistence type="predicted"/>
<keyword evidence="3" id="KW-1185">Reference proteome</keyword>
<dbReference type="InterPro" id="IPR042095">
    <property type="entry name" value="SUMF_sf"/>
</dbReference>
<dbReference type="InterPro" id="IPR016187">
    <property type="entry name" value="CTDL_fold"/>
</dbReference>
<dbReference type="Proteomes" id="UP000323917">
    <property type="component" value="Chromosome"/>
</dbReference>
<dbReference type="SUPFAM" id="SSF56436">
    <property type="entry name" value="C-type lectin-like"/>
    <property type="match status" value="1"/>
</dbReference>
<feature type="domain" description="Sulfatase-modifying factor enzyme-like" evidence="1">
    <location>
        <begin position="2"/>
        <end position="215"/>
    </location>
</feature>
<dbReference type="PANTHER" id="PTHR23150:SF19">
    <property type="entry name" value="FORMYLGLYCINE-GENERATING ENZYME"/>
    <property type="match status" value="1"/>
</dbReference>
<sequence length="219" mass="24366">MTQGQWARCTGNNPSSIQESWLFKGNLGIDETNEATDQSIPVPEQHPVESVSWNDTKEVLERRLHLRLPTEAQWEYAARAGTTSVYWFGNRVDDFGNAGNVADQFAYDHATLPLGDYDMQINDGYVTHAPVGIYQANAFGIHDVVGNVAELCRDEFENYTKTMLPCTGERPMNGHLFVSVRGSSFKFTIKANRSAGRIGTYPHKAEPTVGLRPARAVDN</sequence>
<evidence type="ECO:0000313" key="2">
    <source>
        <dbReference type="EMBL" id="QEG33475.1"/>
    </source>
</evidence>
<gene>
    <name evidence="2" type="ORF">Pr1d_07390</name>
</gene>
<dbReference type="Pfam" id="PF03781">
    <property type="entry name" value="FGE-sulfatase"/>
    <property type="match status" value="1"/>
</dbReference>
<dbReference type="GO" id="GO:0120147">
    <property type="term" value="F:formylglycine-generating oxidase activity"/>
    <property type="evidence" value="ECO:0007669"/>
    <property type="project" value="TreeGrafter"/>
</dbReference>
<dbReference type="EMBL" id="CP042913">
    <property type="protein sequence ID" value="QEG33475.1"/>
    <property type="molecule type" value="Genomic_DNA"/>
</dbReference>
<dbReference type="InterPro" id="IPR005532">
    <property type="entry name" value="SUMF_dom"/>
</dbReference>